<dbReference type="InterPro" id="IPR050903">
    <property type="entry name" value="Bact_Chemotaxis_MeTrfase"/>
</dbReference>
<dbReference type="Proteomes" id="UP000462760">
    <property type="component" value="Unassembled WGS sequence"/>
</dbReference>
<dbReference type="PRINTS" id="PR00996">
    <property type="entry name" value="CHERMTFRASE"/>
</dbReference>
<dbReference type="InterPro" id="IPR022641">
    <property type="entry name" value="CheR_N"/>
</dbReference>
<keyword evidence="3 7" id="KW-0489">Methyltransferase</keyword>
<evidence type="ECO:0000256" key="1">
    <source>
        <dbReference type="ARBA" id="ARBA00001541"/>
    </source>
</evidence>
<feature type="domain" description="CheR-type methyltransferase" evidence="6">
    <location>
        <begin position="1"/>
        <end position="259"/>
    </location>
</feature>
<dbReference type="EC" id="2.1.1.80" evidence="2"/>
<dbReference type="SUPFAM" id="SSF53335">
    <property type="entry name" value="S-adenosyl-L-methionine-dependent methyltransferases"/>
    <property type="match status" value="1"/>
</dbReference>
<dbReference type="InterPro" id="IPR036804">
    <property type="entry name" value="CheR_N_sf"/>
</dbReference>
<evidence type="ECO:0000256" key="2">
    <source>
        <dbReference type="ARBA" id="ARBA00012534"/>
    </source>
</evidence>
<keyword evidence="4 7" id="KW-0808">Transferase</keyword>
<dbReference type="Pfam" id="PF01739">
    <property type="entry name" value="CheR"/>
    <property type="match status" value="1"/>
</dbReference>
<comment type="caution">
    <text evidence="7">The sequence shown here is derived from an EMBL/GenBank/DDBJ whole genome shotgun (WGS) entry which is preliminary data.</text>
</comment>
<evidence type="ECO:0000259" key="6">
    <source>
        <dbReference type="PROSITE" id="PS50123"/>
    </source>
</evidence>
<dbReference type="PANTHER" id="PTHR24422:SF19">
    <property type="entry name" value="CHEMOTAXIS PROTEIN METHYLTRANSFERASE"/>
    <property type="match status" value="1"/>
</dbReference>
<evidence type="ECO:0000256" key="4">
    <source>
        <dbReference type="ARBA" id="ARBA00022679"/>
    </source>
</evidence>
<protein>
    <recommendedName>
        <fullName evidence="2">protein-glutamate O-methyltransferase</fullName>
        <ecNumber evidence="2">2.1.1.80</ecNumber>
    </recommendedName>
</protein>
<dbReference type="SMART" id="SM00138">
    <property type="entry name" value="MeTrc"/>
    <property type="match status" value="1"/>
</dbReference>
<accession>A0A844FG42</accession>
<evidence type="ECO:0000313" key="8">
    <source>
        <dbReference type="Proteomes" id="UP000462760"/>
    </source>
</evidence>
<dbReference type="Gene3D" id="3.40.50.150">
    <property type="entry name" value="Vaccinia Virus protein VP39"/>
    <property type="match status" value="1"/>
</dbReference>
<dbReference type="PROSITE" id="PS50123">
    <property type="entry name" value="CHER"/>
    <property type="match status" value="1"/>
</dbReference>
<dbReference type="InterPro" id="IPR000780">
    <property type="entry name" value="CheR_MeTrfase"/>
</dbReference>
<dbReference type="GO" id="GO:0032259">
    <property type="term" value="P:methylation"/>
    <property type="evidence" value="ECO:0007669"/>
    <property type="project" value="UniProtKB-KW"/>
</dbReference>
<dbReference type="InterPro" id="IPR029063">
    <property type="entry name" value="SAM-dependent_MTases_sf"/>
</dbReference>
<dbReference type="GO" id="GO:0008983">
    <property type="term" value="F:protein-glutamate O-methyltransferase activity"/>
    <property type="evidence" value="ECO:0007669"/>
    <property type="project" value="UniProtKB-EC"/>
</dbReference>
<dbReference type="InterPro" id="IPR022642">
    <property type="entry name" value="CheR_C"/>
</dbReference>
<name>A0A844FG42_9FIRM</name>
<dbReference type="OrthoDB" id="9816309at2"/>
<comment type="catalytic activity">
    <reaction evidence="1">
        <text>L-glutamyl-[protein] + S-adenosyl-L-methionine = [protein]-L-glutamate 5-O-methyl ester + S-adenosyl-L-homocysteine</text>
        <dbReference type="Rhea" id="RHEA:24452"/>
        <dbReference type="Rhea" id="RHEA-COMP:10208"/>
        <dbReference type="Rhea" id="RHEA-COMP:10311"/>
        <dbReference type="ChEBI" id="CHEBI:29973"/>
        <dbReference type="ChEBI" id="CHEBI:57856"/>
        <dbReference type="ChEBI" id="CHEBI:59789"/>
        <dbReference type="ChEBI" id="CHEBI:82795"/>
        <dbReference type="EC" id="2.1.1.80"/>
    </reaction>
</comment>
<evidence type="ECO:0000256" key="5">
    <source>
        <dbReference type="ARBA" id="ARBA00022691"/>
    </source>
</evidence>
<keyword evidence="5" id="KW-0949">S-adenosyl-L-methionine</keyword>
<sequence length="261" mass="30970">MDKYEIFKQEVEKLIGINLNLYKEKQMKRRITSLLARNDFKDFDDYLIGLKKDENLLNEFVNYLTINVSEFYRNPNQWKVLEDDIIPTFIKKWDNPPKIWSSACSTGEEPYSIVMLLSKFFDLKDINVLATDIDLEAINKAKIGIYNKKSLENLPKEFKRKYFTPLQNTYKIKDEIKQCVTFKKIDLLKDSFTKNVDLIMCRNVMIYFTEAGKELLYKKFHNSLSDEGILFVGSTEQIILPNKHNFEPVKTFFYKKIRESN</sequence>
<dbReference type="AlphaFoldDB" id="A0A844FG42"/>
<dbReference type="EMBL" id="VULR01000004">
    <property type="protein sequence ID" value="MSS42922.1"/>
    <property type="molecule type" value="Genomic_DNA"/>
</dbReference>
<dbReference type="RefSeq" id="WP_154483572.1">
    <property type="nucleotide sequence ID" value="NZ_VULR01000004.1"/>
</dbReference>
<reference evidence="7 8" key="1">
    <citation type="submission" date="2019-08" db="EMBL/GenBank/DDBJ databases">
        <title>In-depth cultivation of the pig gut microbiome towards novel bacterial diversity and tailored functional studies.</title>
        <authorList>
            <person name="Wylensek D."/>
            <person name="Hitch T.C.A."/>
            <person name="Clavel T."/>
        </authorList>
    </citation>
    <scope>NUCLEOTIDE SEQUENCE [LARGE SCALE GENOMIC DNA]</scope>
    <source>
        <strain evidence="7 8">Med78-601-WT-4W-RMD-3</strain>
    </source>
</reference>
<dbReference type="Gene3D" id="1.10.155.10">
    <property type="entry name" value="Chemotaxis receptor methyltransferase CheR, N-terminal domain"/>
    <property type="match status" value="1"/>
</dbReference>
<evidence type="ECO:0000256" key="3">
    <source>
        <dbReference type="ARBA" id="ARBA00022603"/>
    </source>
</evidence>
<dbReference type="SUPFAM" id="SSF47757">
    <property type="entry name" value="Chemotaxis receptor methyltransferase CheR, N-terminal domain"/>
    <property type="match status" value="1"/>
</dbReference>
<dbReference type="Pfam" id="PF03705">
    <property type="entry name" value="CheR_N"/>
    <property type="match status" value="1"/>
</dbReference>
<gene>
    <name evidence="7" type="ORF">FYJ27_04130</name>
</gene>
<evidence type="ECO:0000313" key="7">
    <source>
        <dbReference type="EMBL" id="MSS42922.1"/>
    </source>
</evidence>
<organism evidence="7 8">
    <name type="scientific">Anaerosalibacter bizertensis</name>
    <dbReference type="NCBI Taxonomy" id="932217"/>
    <lineage>
        <taxon>Bacteria</taxon>
        <taxon>Bacillati</taxon>
        <taxon>Bacillota</taxon>
        <taxon>Tissierellia</taxon>
        <taxon>Tissierellales</taxon>
        <taxon>Sporanaerobacteraceae</taxon>
        <taxon>Anaerosalibacter</taxon>
    </lineage>
</organism>
<dbReference type="PANTHER" id="PTHR24422">
    <property type="entry name" value="CHEMOTAXIS PROTEIN METHYLTRANSFERASE"/>
    <property type="match status" value="1"/>
</dbReference>
<proteinExistence type="predicted"/>